<comment type="cofactor">
    <cofactor evidence="11">
        <name>FMNH2</name>
        <dbReference type="ChEBI" id="CHEBI:57618"/>
    </cofactor>
    <text evidence="11">Reduced FMN (FMNH(2)).</text>
</comment>
<dbReference type="NCBIfam" id="TIGR00033">
    <property type="entry name" value="aroC"/>
    <property type="match status" value="1"/>
</dbReference>
<dbReference type="NCBIfam" id="NF003793">
    <property type="entry name" value="PRK05382.1"/>
    <property type="match status" value="1"/>
</dbReference>
<keyword evidence="8 11" id="KW-0521">NADP</keyword>
<dbReference type="GO" id="GO:0010181">
    <property type="term" value="F:FMN binding"/>
    <property type="evidence" value="ECO:0007669"/>
    <property type="project" value="TreeGrafter"/>
</dbReference>
<dbReference type="SUPFAM" id="SSF103263">
    <property type="entry name" value="Chorismate synthase, AroC"/>
    <property type="match status" value="1"/>
</dbReference>
<dbReference type="PROSITE" id="PS00789">
    <property type="entry name" value="CHORISMATE_SYNTHASE_3"/>
    <property type="match status" value="1"/>
</dbReference>
<keyword evidence="10 11" id="KW-0456">Lyase</keyword>
<evidence type="ECO:0000256" key="9">
    <source>
        <dbReference type="ARBA" id="ARBA00023141"/>
    </source>
</evidence>
<dbReference type="STRING" id="537013.CLOSTMETH_02793"/>
<keyword evidence="9 11" id="KW-0057">Aromatic amino acid biosynthesis</keyword>
<dbReference type="EC" id="4.2.3.5" evidence="3 11"/>
<dbReference type="InterPro" id="IPR035904">
    <property type="entry name" value="Chorismate_synth_AroC_sf"/>
</dbReference>
<comment type="similarity">
    <text evidence="2 11">Belongs to the chorismate synthase family.</text>
</comment>
<evidence type="ECO:0000256" key="7">
    <source>
        <dbReference type="ARBA" id="ARBA00022827"/>
    </source>
</evidence>
<feature type="binding site" evidence="11">
    <location>
        <begin position="302"/>
        <end position="306"/>
    </location>
    <ligand>
        <name>FMN</name>
        <dbReference type="ChEBI" id="CHEBI:58210"/>
    </ligand>
</feature>
<dbReference type="GO" id="GO:0009423">
    <property type="term" value="P:chorismate biosynthetic process"/>
    <property type="evidence" value="ECO:0007669"/>
    <property type="project" value="UniProtKB-UniRule"/>
</dbReference>
<dbReference type="eggNOG" id="COG0082">
    <property type="taxonomic scope" value="Bacteria"/>
</dbReference>
<dbReference type="GO" id="GO:0005829">
    <property type="term" value="C:cytosol"/>
    <property type="evidence" value="ECO:0007669"/>
    <property type="project" value="TreeGrafter"/>
</dbReference>
<dbReference type="Pfam" id="PF01264">
    <property type="entry name" value="Chorismate_synt"/>
    <property type="match status" value="1"/>
</dbReference>
<protein>
    <recommendedName>
        <fullName evidence="3 11">Chorismate synthase</fullName>
        <shortName evidence="11">CS</shortName>
        <ecNumber evidence="3 11">4.2.3.5</ecNumber>
    </recommendedName>
    <alternativeName>
        <fullName evidence="11">5-enolpyruvylshikimate-3-phosphate phospholyase</fullName>
    </alternativeName>
</protein>
<keyword evidence="6 11" id="KW-0288">FMN</keyword>
<dbReference type="GO" id="GO:0008652">
    <property type="term" value="P:amino acid biosynthetic process"/>
    <property type="evidence" value="ECO:0007669"/>
    <property type="project" value="UniProtKB-KW"/>
</dbReference>
<dbReference type="CDD" id="cd07304">
    <property type="entry name" value="Chorismate_synthase"/>
    <property type="match status" value="1"/>
</dbReference>
<reference evidence="12 13" key="2">
    <citation type="submission" date="2009-02" db="EMBL/GenBank/DDBJ databases">
        <title>Draft genome sequence of Clostridium methylpentosum (DSM 5476).</title>
        <authorList>
            <person name="Sudarsanam P."/>
            <person name="Ley R."/>
            <person name="Guruge J."/>
            <person name="Turnbaugh P.J."/>
            <person name="Mahowald M."/>
            <person name="Liep D."/>
            <person name="Gordon J."/>
        </authorList>
    </citation>
    <scope>NUCLEOTIDE SEQUENCE [LARGE SCALE GENOMIC DNA]</scope>
    <source>
        <strain evidence="12 13">DSM 5476</strain>
    </source>
</reference>
<comment type="function">
    <text evidence="11">Catalyzes the anti-1,4-elimination of the C-3 phosphate and the C-6 proR hydrogen from 5-enolpyruvylshikimate-3-phosphate (EPSP) to yield chorismate, which is the branch point compound that serves as the starting substrate for the three terminal pathways of aromatic amino acid biosynthesis. This reaction introduces a second double bond into the aromatic ring system.</text>
</comment>
<dbReference type="Gene3D" id="3.60.150.10">
    <property type="entry name" value="Chorismate synthase AroC"/>
    <property type="match status" value="1"/>
</dbReference>
<dbReference type="PANTHER" id="PTHR21085">
    <property type="entry name" value="CHORISMATE SYNTHASE"/>
    <property type="match status" value="1"/>
</dbReference>
<accession>C0EG01</accession>
<keyword evidence="7 11" id="KW-0274">FAD</keyword>
<evidence type="ECO:0000313" key="12">
    <source>
        <dbReference type="EMBL" id="EEG29612.1"/>
    </source>
</evidence>
<evidence type="ECO:0000256" key="4">
    <source>
        <dbReference type="ARBA" id="ARBA00022605"/>
    </source>
</evidence>
<feature type="binding site" evidence="11">
    <location>
        <position position="287"/>
    </location>
    <ligand>
        <name>FMN</name>
        <dbReference type="ChEBI" id="CHEBI:58210"/>
    </ligand>
</feature>
<dbReference type="Proteomes" id="UP000003340">
    <property type="component" value="Unassembled WGS sequence"/>
</dbReference>
<dbReference type="PIRSF" id="PIRSF001456">
    <property type="entry name" value="Chorismate_synth"/>
    <property type="match status" value="1"/>
</dbReference>
<reference evidence="12 13" key="1">
    <citation type="submission" date="2009-01" db="EMBL/GenBank/DDBJ databases">
        <authorList>
            <person name="Fulton L."/>
            <person name="Clifton S."/>
            <person name="Fulton B."/>
            <person name="Xu J."/>
            <person name="Minx P."/>
            <person name="Pepin K.H."/>
            <person name="Johnson M."/>
            <person name="Bhonagiri V."/>
            <person name="Nash W.E."/>
            <person name="Mardis E.R."/>
            <person name="Wilson R.K."/>
        </authorList>
    </citation>
    <scope>NUCLEOTIDE SEQUENCE [LARGE SCALE GENOMIC DNA]</scope>
    <source>
        <strain evidence="12 13">DSM 5476</strain>
    </source>
</reference>
<dbReference type="PROSITE" id="PS00788">
    <property type="entry name" value="CHORISMATE_SYNTHASE_2"/>
    <property type="match status" value="1"/>
</dbReference>
<feature type="binding site" evidence="11">
    <location>
        <position position="44"/>
    </location>
    <ligand>
        <name>NADP(+)</name>
        <dbReference type="ChEBI" id="CHEBI:58349"/>
    </ligand>
</feature>
<keyword evidence="5 11" id="KW-0285">Flavoprotein</keyword>
<evidence type="ECO:0000256" key="11">
    <source>
        <dbReference type="HAMAP-Rule" id="MF_00300"/>
    </source>
</evidence>
<dbReference type="InterPro" id="IPR000453">
    <property type="entry name" value="Chorismate_synth"/>
</dbReference>
<evidence type="ECO:0000256" key="5">
    <source>
        <dbReference type="ARBA" id="ARBA00022630"/>
    </source>
</evidence>
<comment type="caution">
    <text evidence="12">The sequence shown here is derived from an EMBL/GenBank/DDBJ whole genome shotgun (WGS) entry which is preliminary data.</text>
</comment>
<proteinExistence type="inferred from homology"/>
<dbReference type="InterPro" id="IPR020541">
    <property type="entry name" value="Chorismate_synthase_CS"/>
</dbReference>
<evidence type="ECO:0000256" key="1">
    <source>
        <dbReference type="ARBA" id="ARBA00005044"/>
    </source>
</evidence>
<comment type="subunit">
    <text evidence="11">Homotetramer.</text>
</comment>
<gene>
    <name evidence="11 12" type="primary">aroC</name>
    <name evidence="12" type="ORF">CLOSTMETH_02793</name>
</gene>
<dbReference type="GO" id="GO:0004107">
    <property type="term" value="F:chorismate synthase activity"/>
    <property type="evidence" value="ECO:0007669"/>
    <property type="project" value="UniProtKB-UniRule"/>
</dbReference>
<evidence type="ECO:0000313" key="13">
    <source>
        <dbReference type="Proteomes" id="UP000003340"/>
    </source>
</evidence>
<evidence type="ECO:0000256" key="8">
    <source>
        <dbReference type="ARBA" id="ARBA00022857"/>
    </source>
</evidence>
<feature type="binding site" evidence="11">
    <location>
        <position position="329"/>
    </location>
    <ligand>
        <name>FMN</name>
        <dbReference type="ChEBI" id="CHEBI:58210"/>
    </ligand>
</feature>
<evidence type="ECO:0000256" key="6">
    <source>
        <dbReference type="ARBA" id="ARBA00022643"/>
    </source>
</evidence>
<sequence>MWNREIKLSIFGESHGNGIGAVLDNLPPGEEIDMEQLLAFLARRAPQNGKAGSTARTEADTPEILSGLLDGRTTGAPLCAIIRNTNTRSGDYGNISSLARPGHADFTGHIRYEGFNDVRGGGHFSGRLTAPLVFAGAVCGQILERRGIYTAVHILSIHGVQDTPFDTVHPDLQAAAEVKRKSFPVLDNRQGERMQVEIERARLGQNSVGGVVECMVTGVPAGIGSPMFEGMENDIASIVFGIPAVRGLEFGTGFAAAKLTGIEHNDGFYSEDGQVKTKTNHHGGILGGITSGMPIHFKVAFKPTASISLEQDTIDYKNNTNQKLVIKGRHDSCIVPRAVPVVEAAANIAVLSQLLQHHKG</sequence>
<dbReference type="HOGENOM" id="CLU_034547_0_0_9"/>
<comment type="pathway">
    <text evidence="1 11">Metabolic intermediate biosynthesis; chorismate biosynthesis; chorismate from D-erythrose 4-phosphate and phosphoenolpyruvate: step 7/7.</text>
</comment>
<dbReference type="PANTHER" id="PTHR21085:SF0">
    <property type="entry name" value="CHORISMATE SYNTHASE"/>
    <property type="match status" value="1"/>
</dbReference>
<dbReference type="EMBL" id="ACEC01000094">
    <property type="protein sequence ID" value="EEG29612.1"/>
    <property type="molecule type" value="Genomic_DNA"/>
</dbReference>
<dbReference type="HAMAP" id="MF_00300">
    <property type="entry name" value="Chorismate_synth"/>
    <property type="match status" value="1"/>
</dbReference>
<comment type="caution">
    <text evidence="11">Lacks conserved residue(s) required for the propagation of feature annotation.</text>
</comment>
<name>C0EG01_9FIRM</name>
<feature type="binding site" evidence="11">
    <location>
        <begin position="123"/>
        <end position="125"/>
    </location>
    <ligand>
        <name>FMN</name>
        <dbReference type="ChEBI" id="CHEBI:58210"/>
    </ligand>
</feature>
<keyword evidence="4 11" id="KW-0028">Amino-acid biosynthesis</keyword>
<evidence type="ECO:0000256" key="2">
    <source>
        <dbReference type="ARBA" id="ARBA00008014"/>
    </source>
</evidence>
<keyword evidence="13" id="KW-1185">Reference proteome</keyword>
<comment type="catalytic activity">
    <reaction evidence="11">
        <text>5-O-(1-carboxyvinyl)-3-phosphoshikimate = chorismate + phosphate</text>
        <dbReference type="Rhea" id="RHEA:21020"/>
        <dbReference type="ChEBI" id="CHEBI:29748"/>
        <dbReference type="ChEBI" id="CHEBI:43474"/>
        <dbReference type="ChEBI" id="CHEBI:57701"/>
        <dbReference type="EC" id="4.2.3.5"/>
    </reaction>
</comment>
<organism evidence="12 13">
    <name type="scientific">[Clostridium] methylpentosum DSM 5476</name>
    <dbReference type="NCBI Taxonomy" id="537013"/>
    <lineage>
        <taxon>Bacteria</taxon>
        <taxon>Bacillati</taxon>
        <taxon>Bacillota</taxon>
        <taxon>Clostridia</taxon>
        <taxon>Eubacteriales</taxon>
        <taxon>Oscillospiraceae</taxon>
        <taxon>Oscillospiraceae incertae sedis</taxon>
    </lineage>
</organism>
<dbReference type="UniPathway" id="UPA00053">
    <property type="reaction ID" value="UER00090"/>
</dbReference>
<evidence type="ECO:0000256" key="3">
    <source>
        <dbReference type="ARBA" id="ARBA00013036"/>
    </source>
</evidence>
<dbReference type="AlphaFoldDB" id="C0EG01"/>
<dbReference type="GO" id="GO:0009073">
    <property type="term" value="P:aromatic amino acid family biosynthetic process"/>
    <property type="evidence" value="ECO:0007669"/>
    <property type="project" value="UniProtKB-KW"/>
</dbReference>
<evidence type="ECO:0000256" key="10">
    <source>
        <dbReference type="ARBA" id="ARBA00023239"/>
    </source>
</evidence>